<dbReference type="RefSeq" id="WP_348267418.1">
    <property type="nucleotide sequence ID" value="NZ_CP121194.1"/>
</dbReference>
<dbReference type="Pfam" id="PF13472">
    <property type="entry name" value="Lipase_GDSL_2"/>
    <property type="match status" value="1"/>
</dbReference>
<dbReference type="Gene3D" id="3.40.50.1110">
    <property type="entry name" value="SGNH hydrolase"/>
    <property type="match status" value="1"/>
</dbReference>
<proteinExistence type="predicted"/>
<accession>A0AAU7CX96</accession>
<dbReference type="GO" id="GO:0004622">
    <property type="term" value="F:phosphatidylcholine lysophospholipase activity"/>
    <property type="evidence" value="ECO:0007669"/>
    <property type="project" value="TreeGrafter"/>
</dbReference>
<feature type="signal peptide" evidence="1">
    <location>
        <begin position="1"/>
        <end position="18"/>
    </location>
</feature>
<dbReference type="AlphaFoldDB" id="A0AAU7CX96"/>
<keyword evidence="1" id="KW-0732">Signal</keyword>
<evidence type="ECO:0000313" key="3">
    <source>
        <dbReference type="EMBL" id="XBH09910.1"/>
    </source>
</evidence>
<dbReference type="InterPro" id="IPR036514">
    <property type="entry name" value="SGNH_hydro_sf"/>
</dbReference>
<evidence type="ECO:0000259" key="2">
    <source>
        <dbReference type="Pfam" id="PF13472"/>
    </source>
</evidence>
<protein>
    <submittedName>
        <fullName evidence="3">SGNH/GDSL hydrolase family protein</fullName>
    </submittedName>
</protein>
<reference evidence="3" key="1">
    <citation type="submission" date="2023-03" db="EMBL/GenBank/DDBJ databases">
        <title>Edaphobacter sp.</title>
        <authorList>
            <person name="Huber K.J."/>
            <person name="Papendorf J."/>
            <person name="Pilke C."/>
            <person name="Bunk B."/>
            <person name="Sproeer C."/>
            <person name="Pester M."/>
        </authorList>
    </citation>
    <scope>NUCLEOTIDE SEQUENCE</scope>
    <source>
        <strain evidence="3">DSM 109919</strain>
    </source>
</reference>
<dbReference type="PANTHER" id="PTHR30383">
    <property type="entry name" value="THIOESTERASE 1/PROTEASE 1/LYSOPHOSPHOLIPASE L1"/>
    <property type="match status" value="1"/>
</dbReference>
<feature type="domain" description="SGNH hydrolase-type esterase" evidence="2">
    <location>
        <begin position="82"/>
        <end position="247"/>
    </location>
</feature>
<dbReference type="PANTHER" id="PTHR30383:SF5">
    <property type="entry name" value="SGNH HYDROLASE-TYPE ESTERASE DOMAIN-CONTAINING PROTEIN"/>
    <property type="match status" value="1"/>
</dbReference>
<name>A0AAU7CX96_9BACT</name>
<dbReference type="SUPFAM" id="SSF52266">
    <property type="entry name" value="SGNH hydrolase"/>
    <property type="match status" value="1"/>
</dbReference>
<keyword evidence="3" id="KW-0378">Hydrolase</keyword>
<gene>
    <name evidence="3" type="ORF">P4G45_15690</name>
</gene>
<organism evidence="3">
    <name type="scientific">Edaphobacter paludis</name>
    <dbReference type="NCBI Taxonomy" id="3035702"/>
    <lineage>
        <taxon>Bacteria</taxon>
        <taxon>Pseudomonadati</taxon>
        <taxon>Acidobacteriota</taxon>
        <taxon>Terriglobia</taxon>
        <taxon>Terriglobales</taxon>
        <taxon>Acidobacteriaceae</taxon>
        <taxon>Edaphobacter</taxon>
    </lineage>
</organism>
<dbReference type="KEGG" id="epl:P4G45_15690"/>
<dbReference type="InterPro" id="IPR051532">
    <property type="entry name" value="Ester_Hydrolysis_Enzymes"/>
</dbReference>
<feature type="chain" id="PRO_5043941262" evidence="1">
    <location>
        <begin position="19"/>
        <end position="263"/>
    </location>
</feature>
<sequence>MKMFARVLLFACVPFVTAGSYGQAPAPASTATAVPAPAVDTATAKEIASMQAKLNDWPQLARYSAENAALPPVAPGEQRVVFYGDSITDGWGRRPETGTFFPGKPYVNRGISGQTTPQMVVRFRQDVIDLHPAAVLILAGTNDVAGNTGPMTPEMTEDNFRSMADLAHANGIKVILASITPAFDYPWKRGLEPAPKIRALNAWLKDYCTQHGYTYLDYYSGLTDAEGGMKPGTSFDGVHPNEKGYAIMAPLAQAAIDQTLGGK</sequence>
<dbReference type="InterPro" id="IPR013830">
    <property type="entry name" value="SGNH_hydro"/>
</dbReference>
<dbReference type="CDD" id="cd04501">
    <property type="entry name" value="SGNH_hydrolase_like_4"/>
    <property type="match status" value="1"/>
</dbReference>
<evidence type="ECO:0000256" key="1">
    <source>
        <dbReference type="SAM" id="SignalP"/>
    </source>
</evidence>
<dbReference type="EMBL" id="CP121194">
    <property type="protein sequence ID" value="XBH09910.1"/>
    <property type="molecule type" value="Genomic_DNA"/>
</dbReference>